<reference evidence="6 7" key="1">
    <citation type="submission" date="2020-05" db="EMBL/GenBank/DDBJ databases">
        <title>Genomic Encyclopedia of Type Strains, Phase IV (KMG-V): Genome sequencing to study the core and pangenomes of soil and plant-associated prokaryotes.</title>
        <authorList>
            <person name="Whitman W."/>
        </authorList>
    </citation>
    <scope>NUCLEOTIDE SEQUENCE [LARGE SCALE GENOMIC DNA]</scope>
    <source>
        <strain evidence="6 7">C29</strain>
    </source>
</reference>
<keyword evidence="4" id="KW-1133">Transmembrane helix</keyword>
<comment type="caution">
    <text evidence="6">The sequence shown here is derived from an EMBL/GenBank/DDBJ whole genome shotgun (WGS) entry which is preliminary data.</text>
</comment>
<feature type="transmembrane region" description="Helical" evidence="4">
    <location>
        <begin position="31"/>
        <end position="54"/>
    </location>
</feature>
<keyword evidence="3 6" id="KW-0012">Acyltransferase</keyword>
<feature type="domain" description="Phospholipid/glycerol acyltransferase" evidence="5">
    <location>
        <begin position="106"/>
        <end position="216"/>
    </location>
</feature>
<evidence type="ECO:0000256" key="3">
    <source>
        <dbReference type="ARBA" id="ARBA00023315"/>
    </source>
</evidence>
<evidence type="ECO:0000313" key="7">
    <source>
        <dbReference type="Proteomes" id="UP001516061"/>
    </source>
</evidence>
<evidence type="ECO:0000313" key="6">
    <source>
        <dbReference type="EMBL" id="NRT57933.1"/>
    </source>
</evidence>
<dbReference type="CDD" id="cd07989">
    <property type="entry name" value="LPLAT_AGPAT-like"/>
    <property type="match status" value="1"/>
</dbReference>
<organism evidence="6 7">
    <name type="scientific">Sphaerotilus uruguayifluvii</name>
    <dbReference type="NCBI Taxonomy" id="2735897"/>
    <lineage>
        <taxon>Bacteria</taxon>
        <taxon>Pseudomonadati</taxon>
        <taxon>Pseudomonadota</taxon>
        <taxon>Betaproteobacteria</taxon>
        <taxon>Burkholderiales</taxon>
        <taxon>Sphaerotilaceae</taxon>
        <taxon>Sphaerotilus</taxon>
    </lineage>
</organism>
<dbReference type="GO" id="GO:0016746">
    <property type="term" value="F:acyltransferase activity"/>
    <property type="evidence" value="ECO:0007669"/>
    <property type="project" value="UniProtKB-KW"/>
</dbReference>
<name>A0ABX2G6H2_9BURK</name>
<protein>
    <submittedName>
        <fullName evidence="6">1-acyl-sn-glycerol-3-phosphate acyltransferase</fullName>
    </submittedName>
</protein>
<evidence type="ECO:0000256" key="1">
    <source>
        <dbReference type="ARBA" id="ARBA00005189"/>
    </source>
</evidence>
<proteinExistence type="predicted"/>
<gene>
    <name evidence="6" type="ORF">HNQ01_003696</name>
</gene>
<keyword evidence="4" id="KW-0812">Transmembrane</keyword>
<dbReference type="Pfam" id="PF01553">
    <property type="entry name" value="Acyltransferase"/>
    <property type="match status" value="1"/>
</dbReference>
<accession>A0ABX2G6H2</accession>
<dbReference type="Proteomes" id="UP001516061">
    <property type="component" value="Unassembled WGS sequence"/>
</dbReference>
<sequence>MANEPARAPRRRAPLPAQALPPALLRPLLSAWMLVLLVWLGLISLSWNATAFLLQWLPLPPTRRHAIGRAGIAYGYRFYWACARASGLMRLEADALDALRDDPGGVIIAANHPSLLDALMLVARLPRSVCVMKGALMRNVFLGAGARLAGYIVNDSPRQMIRAAVDSLQAGGQLIVFPEGTRSPGPGGTLHPLRPGLTLIAQRAGVPIQTVLIETDSPYLGKGWPLWRLPPLPIVFRARLGERFPPEADHEALLARLEDYFRKELGE</sequence>
<dbReference type="EMBL" id="JABSNM010000021">
    <property type="protein sequence ID" value="NRT57933.1"/>
    <property type="molecule type" value="Genomic_DNA"/>
</dbReference>
<evidence type="ECO:0000256" key="2">
    <source>
        <dbReference type="ARBA" id="ARBA00022679"/>
    </source>
</evidence>
<keyword evidence="2" id="KW-0808">Transferase</keyword>
<dbReference type="RefSeq" id="WP_353621736.1">
    <property type="nucleotide sequence ID" value="NZ_JABSNM010000021.1"/>
</dbReference>
<keyword evidence="7" id="KW-1185">Reference proteome</keyword>
<dbReference type="InterPro" id="IPR002123">
    <property type="entry name" value="Plipid/glycerol_acylTrfase"/>
</dbReference>
<comment type="pathway">
    <text evidence="1">Lipid metabolism.</text>
</comment>
<dbReference type="SUPFAM" id="SSF69593">
    <property type="entry name" value="Glycerol-3-phosphate (1)-acyltransferase"/>
    <property type="match status" value="1"/>
</dbReference>
<evidence type="ECO:0000256" key="4">
    <source>
        <dbReference type="SAM" id="Phobius"/>
    </source>
</evidence>
<evidence type="ECO:0000259" key="5">
    <source>
        <dbReference type="SMART" id="SM00563"/>
    </source>
</evidence>
<keyword evidence="4" id="KW-0472">Membrane</keyword>
<dbReference type="PANTHER" id="PTHR10434">
    <property type="entry name" value="1-ACYL-SN-GLYCEROL-3-PHOSPHATE ACYLTRANSFERASE"/>
    <property type="match status" value="1"/>
</dbReference>
<dbReference type="PANTHER" id="PTHR10434:SF66">
    <property type="entry name" value="PHOSPHOLIPID_GLYCEROL ACYLTRANSFERASE DOMAIN-CONTAINING PROTEIN"/>
    <property type="match status" value="1"/>
</dbReference>
<dbReference type="SMART" id="SM00563">
    <property type="entry name" value="PlsC"/>
    <property type="match status" value="1"/>
</dbReference>